<proteinExistence type="predicted"/>
<organism evidence="2">
    <name type="scientific">Arundo donax</name>
    <name type="common">Giant reed</name>
    <name type="synonym">Donax arundinaceus</name>
    <dbReference type="NCBI Taxonomy" id="35708"/>
    <lineage>
        <taxon>Eukaryota</taxon>
        <taxon>Viridiplantae</taxon>
        <taxon>Streptophyta</taxon>
        <taxon>Embryophyta</taxon>
        <taxon>Tracheophyta</taxon>
        <taxon>Spermatophyta</taxon>
        <taxon>Magnoliopsida</taxon>
        <taxon>Liliopsida</taxon>
        <taxon>Poales</taxon>
        <taxon>Poaceae</taxon>
        <taxon>PACMAD clade</taxon>
        <taxon>Arundinoideae</taxon>
        <taxon>Arundineae</taxon>
        <taxon>Arundo</taxon>
    </lineage>
</organism>
<evidence type="ECO:0000313" key="2">
    <source>
        <dbReference type="EMBL" id="JAD72276.1"/>
    </source>
</evidence>
<protein>
    <submittedName>
        <fullName evidence="2">Uncharacterized protein</fullName>
    </submittedName>
</protein>
<dbReference type="AlphaFoldDB" id="A0A0A9C9L5"/>
<sequence length="50" mass="5865">MYYWMDKDMGEKSASHHGNNQSCTWTKRNTLADRWGRQHGRLGTCTQTSM</sequence>
<dbReference type="EMBL" id="GBRH01225619">
    <property type="protein sequence ID" value="JAD72276.1"/>
    <property type="molecule type" value="Transcribed_RNA"/>
</dbReference>
<accession>A0A0A9C9L5</accession>
<feature type="compositionally biased region" description="Basic and acidic residues" evidence="1">
    <location>
        <begin position="1"/>
        <end position="14"/>
    </location>
</feature>
<feature type="region of interest" description="Disordered" evidence="1">
    <location>
        <begin position="1"/>
        <end position="23"/>
    </location>
</feature>
<reference evidence="2" key="1">
    <citation type="submission" date="2014-09" db="EMBL/GenBank/DDBJ databases">
        <authorList>
            <person name="Magalhaes I.L.F."/>
            <person name="Oliveira U."/>
            <person name="Santos F.R."/>
            <person name="Vidigal T.H.D.A."/>
            <person name="Brescovit A.D."/>
            <person name="Santos A.J."/>
        </authorList>
    </citation>
    <scope>NUCLEOTIDE SEQUENCE</scope>
    <source>
        <tissue evidence="2">Shoot tissue taken approximately 20 cm above the soil surface</tissue>
    </source>
</reference>
<reference evidence="2" key="2">
    <citation type="journal article" date="2015" name="Data Brief">
        <title>Shoot transcriptome of the giant reed, Arundo donax.</title>
        <authorList>
            <person name="Barrero R.A."/>
            <person name="Guerrero F.D."/>
            <person name="Moolhuijzen P."/>
            <person name="Goolsby J.A."/>
            <person name="Tidwell J."/>
            <person name="Bellgard S.E."/>
            <person name="Bellgard M.I."/>
        </authorList>
    </citation>
    <scope>NUCLEOTIDE SEQUENCE</scope>
    <source>
        <tissue evidence="2">Shoot tissue taken approximately 20 cm above the soil surface</tissue>
    </source>
</reference>
<name>A0A0A9C9L5_ARUDO</name>
<evidence type="ECO:0000256" key="1">
    <source>
        <dbReference type="SAM" id="MobiDB-lite"/>
    </source>
</evidence>